<evidence type="ECO:0000256" key="4">
    <source>
        <dbReference type="PROSITE-ProRule" id="PRU00335"/>
    </source>
</evidence>
<dbReference type="InterPro" id="IPR011075">
    <property type="entry name" value="TetR_C"/>
</dbReference>
<dbReference type="InterPro" id="IPR001647">
    <property type="entry name" value="HTH_TetR"/>
</dbReference>
<evidence type="ECO:0000313" key="6">
    <source>
        <dbReference type="EMBL" id="KZD73221.1"/>
    </source>
</evidence>
<dbReference type="InterPro" id="IPR009057">
    <property type="entry name" value="Homeodomain-like_sf"/>
</dbReference>
<gene>
    <name evidence="6" type="ORF">B4088_0291</name>
</gene>
<keyword evidence="2 4" id="KW-0238">DNA-binding</keyword>
<keyword evidence="3" id="KW-0804">Transcription</keyword>
<evidence type="ECO:0000256" key="2">
    <source>
        <dbReference type="ARBA" id="ARBA00023125"/>
    </source>
</evidence>
<dbReference type="GO" id="GO:0003677">
    <property type="term" value="F:DNA binding"/>
    <property type="evidence" value="ECO:0007669"/>
    <property type="project" value="UniProtKB-UniRule"/>
</dbReference>
<feature type="domain" description="HTH tetR-type" evidence="5">
    <location>
        <begin position="6"/>
        <end position="66"/>
    </location>
</feature>
<dbReference type="PROSITE" id="PS50977">
    <property type="entry name" value="HTH_TETR_2"/>
    <property type="match status" value="1"/>
</dbReference>
<dbReference type="PANTHER" id="PTHR47506:SF3">
    <property type="entry name" value="HTH-TYPE TRANSCRIPTIONAL REGULATOR LMRA"/>
    <property type="match status" value="1"/>
</dbReference>
<dbReference type="SUPFAM" id="SSF48498">
    <property type="entry name" value="Tetracyclin repressor-like, C-terminal domain"/>
    <property type="match status" value="1"/>
</dbReference>
<dbReference type="PANTHER" id="PTHR47506">
    <property type="entry name" value="TRANSCRIPTIONAL REGULATORY PROTEIN"/>
    <property type="match status" value="1"/>
</dbReference>
<dbReference type="Pfam" id="PF00440">
    <property type="entry name" value="TetR_N"/>
    <property type="match status" value="1"/>
</dbReference>
<evidence type="ECO:0000313" key="7">
    <source>
        <dbReference type="Proteomes" id="UP000076482"/>
    </source>
</evidence>
<protein>
    <submittedName>
        <fullName evidence="6">Transcriptional regulator TetR family</fullName>
    </submittedName>
</protein>
<feature type="DNA-binding region" description="H-T-H motif" evidence="4">
    <location>
        <begin position="29"/>
        <end position="48"/>
    </location>
</feature>
<proteinExistence type="predicted"/>
<dbReference type="InterPro" id="IPR036271">
    <property type="entry name" value="Tet_transcr_reg_TetR-rel_C_sf"/>
</dbReference>
<evidence type="ECO:0000256" key="1">
    <source>
        <dbReference type="ARBA" id="ARBA00023015"/>
    </source>
</evidence>
<comment type="caution">
    <text evidence="6">The sequence shown here is derived from an EMBL/GenBank/DDBJ whole genome shotgun (WGS) entry which is preliminary data.</text>
</comment>
<dbReference type="Pfam" id="PF16925">
    <property type="entry name" value="TetR_C_13"/>
    <property type="match status" value="1"/>
</dbReference>
<dbReference type="SUPFAM" id="SSF46689">
    <property type="entry name" value="Homeodomain-like"/>
    <property type="match status" value="1"/>
</dbReference>
<sequence>MTKVKLMNQKRVIEVAATLFLEKGFAYTSMDELVRVSKVSKSNVYYHFSNKEVLLEGVVDYWIEMYQSAIDDVLSQTQFLVEDRIQLFLKQLSQGVQSREYKGSCPFITLYIQSPKQATQIKEKIGLFFTGLQKKVSLLLKQGVENGEFRNTINIDEVASLFITNLEGALFISETLKDATVITKTADHFLKLLR</sequence>
<dbReference type="PRINTS" id="PR00455">
    <property type="entry name" value="HTHTETR"/>
</dbReference>
<dbReference type="PATRIC" id="fig|1396.535.peg.5700"/>
<dbReference type="Gene3D" id="1.10.357.10">
    <property type="entry name" value="Tetracycline Repressor, domain 2"/>
    <property type="match status" value="1"/>
</dbReference>
<keyword evidence="1" id="KW-0805">Transcription regulation</keyword>
<dbReference type="EMBL" id="LJKE01000012">
    <property type="protein sequence ID" value="KZD73221.1"/>
    <property type="molecule type" value="Genomic_DNA"/>
</dbReference>
<evidence type="ECO:0000259" key="5">
    <source>
        <dbReference type="PROSITE" id="PS50977"/>
    </source>
</evidence>
<organism evidence="6 7">
    <name type="scientific">Bacillus cereus</name>
    <dbReference type="NCBI Taxonomy" id="1396"/>
    <lineage>
        <taxon>Bacteria</taxon>
        <taxon>Bacillati</taxon>
        <taxon>Bacillota</taxon>
        <taxon>Bacilli</taxon>
        <taxon>Bacillales</taxon>
        <taxon>Bacillaceae</taxon>
        <taxon>Bacillus</taxon>
        <taxon>Bacillus cereus group</taxon>
    </lineage>
</organism>
<dbReference type="AlphaFoldDB" id="A0A164QY29"/>
<accession>A0A164QY29</accession>
<name>A0A164QY29_BACCE</name>
<reference evidence="6 7" key="1">
    <citation type="submission" date="2015-09" db="EMBL/GenBank/DDBJ databases">
        <title>Bacillus cereus food isolates.</title>
        <authorList>
            <person name="Boekhorst J."/>
        </authorList>
    </citation>
    <scope>NUCLEOTIDE SEQUENCE [LARGE SCALE GENOMIC DNA]</scope>
    <source>
        <strain evidence="6 7">B4088</strain>
    </source>
</reference>
<evidence type="ECO:0000256" key="3">
    <source>
        <dbReference type="ARBA" id="ARBA00023163"/>
    </source>
</evidence>
<dbReference type="Proteomes" id="UP000076482">
    <property type="component" value="Unassembled WGS sequence"/>
</dbReference>